<feature type="transmembrane region" description="Helical" evidence="7">
    <location>
        <begin position="103"/>
        <end position="122"/>
    </location>
</feature>
<dbReference type="InterPro" id="IPR051907">
    <property type="entry name" value="DoxX-like_oxidoreductase"/>
</dbReference>
<evidence type="ECO:0000256" key="6">
    <source>
        <dbReference type="ARBA" id="ARBA00023136"/>
    </source>
</evidence>
<comment type="similarity">
    <text evidence="2">Belongs to the DoxX family.</text>
</comment>
<evidence type="ECO:0000256" key="2">
    <source>
        <dbReference type="ARBA" id="ARBA00006679"/>
    </source>
</evidence>
<evidence type="ECO:0000256" key="7">
    <source>
        <dbReference type="SAM" id="Phobius"/>
    </source>
</evidence>
<name>A0ABQ3EL66_9HYPH</name>
<keyword evidence="5 7" id="KW-1133">Transmembrane helix</keyword>
<keyword evidence="6 7" id="KW-0472">Membrane</keyword>
<feature type="transmembrane region" description="Helical" evidence="7">
    <location>
        <begin position="73"/>
        <end position="91"/>
    </location>
</feature>
<accession>A0ABQ3EL66</accession>
<dbReference type="Pfam" id="PF07681">
    <property type="entry name" value="DoxX"/>
    <property type="match status" value="1"/>
</dbReference>
<keyword evidence="9" id="KW-1185">Reference proteome</keyword>
<keyword evidence="3" id="KW-1003">Cell membrane</keyword>
<feature type="transmembrane region" description="Helical" evidence="7">
    <location>
        <begin position="7"/>
        <end position="26"/>
    </location>
</feature>
<reference evidence="9" key="1">
    <citation type="journal article" date="2019" name="Int. J. Syst. Evol. Microbiol.">
        <title>The Global Catalogue of Microorganisms (GCM) 10K type strain sequencing project: providing services to taxonomists for standard genome sequencing and annotation.</title>
        <authorList>
            <consortium name="The Broad Institute Genomics Platform"/>
            <consortium name="The Broad Institute Genome Sequencing Center for Infectious Disease"/>
            <person name="Wu L."/>
            <person name="Ma J."/>
        </authorList>
    </citation>
    <scope>NUCLEOTIDE SEQUENCE [LARGE SCALE GENOMIC DNA]</scope>
    <source>
        <strain evidence="9">KCTC 12861</strain>
    </source>
</reference>
<proteinExistence type="inferred from homology"/>
<dbReference type="EMBL" id="BMXE01000007">
    <property type="protein sequence ID" value="GHB42512.1"/>
    <property type="molecule type" value="Genomic_DNA"/>
</dbReference>
<sequence length="133" mass="14305">MEKIEQYGLVAGRVLIALMFVSSGISKIFAYGMTQGYMDSMGVPGGLLPLVIVTEALGGLFLIVGFQTRITAFLLAGFTILSALLFHNNFADQNEMINFMKNLSISGGLFFVMIHGAGAISLDAKLRRTLAHA</sequence>
<protein>
    <submittedName>
        <fullName evidence="8">Membrane protein</fullName>
    </submittedName>
</protein>
<evidence type="ECO:0000313" key="9">
    <source>
        <dbReference type="Proteomes" id="UP000637980"/>
    </source>
</evidence>
<dbReference type="RefSeq" id="WP_189438073.1">
    <property type="nucleotide sequence ID" value="NZ_BMXE01000007.1"/>
</dbReference>
<evidence type="ECO:0000256" key="3">
    <source>
        <dbReference type="ARBA" id="ARBA00022475"/>
    </source>
</evidence>
<evidence type="ECO:0000256" key="5">
    <source>
        <dbReference type="ARBA" id="ARBA00022989"/>
    </source>
</evidence>
<keyword evidence="4 7" id="KW-0812">Transmembrane</keyword>
<organism evidence="8 9">
    <name type="scientific">Pseudovibrio japonicus</name>
    <dbReference type="NCBI Taxonomy" id="366534"/>
    <lineage>
        <taxon>Bacteria</taxon>
        <taxon>Pseudomonadati</taxon>
        <taxon>Pseudomonadota</taxon>
        <taxon>Alphaproteobacteria</taxon>
        <taxon>Hyphomicrobiales</taxon>
        <taxon>Stappiaceae</taxon>
        <taxon>Pseudovibrio</taxon>
    </lineage>
</organism>
<dbReference type="PANTHER" id="PTHR33452">
    <property type="entry name" value="OXIDOREDUCTASE CATD-RELATED"/>
    <property type="match status" value="1"/>
</dbReference>
<comment type="caution">
    <text evidence="8">The sequence shown here is derived from an EMBL/GenBank/DDBJ whole genome shotgun (WGS) entry which is preliminary data.</text>
</comment>
<gene>
    <name evidence="8" type="primary">yqjF</name>
    <name evidence="8" type="ORF">GCM10007094_34720</name>
</gene>
<dbReference type="PANTHER" id="PTHR33452:SF1">
    <property type="entry name" value="INNER MEMBRANE PROTEIN YPHA-RELATED"/>
    <property type="match status" value="1"/>
</dbReference>
<evidence type="ECO:0000256" key="1">
    <source>
        <dbReference type="ARBA" id="ARBA00004651"/>
    </source>
</evidence>
<evidence type="ECO:0000256" key="4">
    <source>
        <dbReference type="ARBA" id="ARBA00022692"/>
    </source>
</evidence>
<evidence type="ECO:0000313" key="8">
    <source>
        <dbReference type="EMBL" id="GHB42512.1"/>
    </source>
</evidence>
<dbReference type="Proteomes" id="UP000637980">
    <property type="component" value="Unassembled WGS sequence"/>
</dbReference>
<feature type="transmembrane region" description="Helical" evidence="7">
    <location>
        <begin position="46"/>
        <end position="66"/>
    </location>
</feature>
<comment type="subcellular location">
    <subcellularLocation>
        <location evidence="1">Cell membrane</location>
        <topology evidence="1">Multi-pass membrane protein</topology>
    </subcellularLocation>
</comment>
<dbReference type="InterPro" id="IPR032808">
    <property type="entry name" value="DoxX"/>
</dbReference>